<accession>A0A4P9ZWD5</accession>
<keyword evidence="3" id="KW-1185">Reference proteome</keyword>
<keyword evidence="1" id="KW-0472">Membrane</keyword>
<feature type="transmembrane region" description="Helical" evidence="1">
    <location>
        <begin position="181"/>
        <end position="203"/>
    </location>
</feature>
<evidence type="ECO:0000313" key="3">
    <source>
        <dbReference type="Proteomes" id="UP000268162"/>
    </source>
</evidence>
<protein>
    <recommendedName>
        <fullName evidence="4">G-protein coupled receptors family 1 profile domain-containing protein</fullName>
    </recommendedName>
</protein>
<sequence length="360" mass="40412">MSNYTEAVTASTEGSAPYPVFDPFGAWDIAGIVVGATAYFINLVIFIVVILRKSTFLPFRTKNIRLLVILELCGLSFWVLQIITDNTRTVLFSRGACVILFPWLMYAVGLLLHMIIVNYRLYILYWLLVLKRPIGGFKFHALFSLTYIPTLLYVIASSASTKLVYTTQYPDPGQCMFNYDYRIFFATALYYLVGIAVLLNILLRNVRKTFNEYRESLASTLAFTVFAIVIGVANAKVVSAYGWGRFLMSMIALVAVNVFFWVTMAKPLYAYVFNREEYLASFKQNLALDGLDNFQSSNPSRSGGGSTTLQHSVYGDEEQGLELTAPRICTYPPSVSEAELTSVKSLFTSLTPLGEKNYLV</sequence>
<feature type="transmembrane region" description="Helical" evidence="1">
    <location>
        <begin position="103"/>
        <end position="129"/>
    </location>
</feature>
<feature type="transmembrane region" description="Helical" evidence="1">
    <location>
        <begin position="141"/>
        <end position="161"/>
    </location>
</feature>
<feature type="transmembrane region" description="Helical" evidence="1">
    <location>
        <begin position="63"/>
        <end position="83"/>
    </location>
</feature>
<dbReference type="Proteomes" id="UP000268162">
    <property type="component" value="Unassembled WGS sequence"/>
</dbReference>
<proteinExistence type="predicted"/>
<feature type="transmembrane region" description="Helical" evidence="1">
    <location>
        <begin position="246"/>
        <end position="265"/>
    </location>
</feature>
<feature type="transmembrane region" description="Helical" evidence="1">
    <location>
        <begin position="29"/>
        <end position="51"/>
    </location>
</feature>
<organism evidence="2 3">
    <name type="scientific">Dimargaris cristalligena</name>
    <dbReference type="NCBI Taxonomy" id="215637"/>
    <lineage>
        <taxon>Eukaryota</taxon>
        <taxon>Fungi</taxon>
        <taxon>Fungi incertae sedis</taxon>
        <taxon>Zoopagomycota</taxon>
        <taxon>Kickxellomycotina</taxon>
        <taxon>Dimargaritomycetes</taxon>
        <taxon>Dimargaritales</taxon>
        <taxon>Dimargaritaceae</taxon>
        <taxon>Dimargaris</taxon>
    </lineage>
</organism>
<evidence type="ECO:0000313" key="2">
    <source>
        <dbReference type="EMBL" id="RKP37271.1"/>
    </source>
</evidence>
<keyword evidence="1" id="KW-1133">Transmembrane helix</keyword>
<dbReference type="AlphaFoldDB" id="A0A4P9ZWD5"/>
<keyword evidence="1" id="KW-0812">Transmembrane</keyword>
<feature type="transmembrane region" description="Helical" evidence="1">
    <location>
        <begin position="215"/>
        <end position="234"/>
    </location>
</feature>
<evidence type="ECO:0008006" key="4">
    <source>
        <dbReference type="Google" id="ProtNLM"/>
    </source>
</evidence>
<evidence type="ECO:0000256" key="1">
    <source>
        <dbReference type="SAM" id="Phobius"/>
    </source>
</evidence>
<dbReference type="EMBL" id="ML002516">
    <property type="protein sequence ID" value="RKP37271.1"/>
    <property type="molecule type" value="Genomic_DNA"/>
</dbReference>
<reference evidence="3" key="1">
    <citation type="journal article" date="2018" name="Nat. Microbiol.">
        <title>Leveraging single-cell genomics to expand the fungal tree of life.</title>
        <authorList>
            <person name="Ahrendt S.R."/>
            <person name="Quandt C.A."/>
            <person name="Ciobanu D."/>
            <person name="Clum A."/>
            <person name="Salamov A."/>
            <person name="Andreopoulos B."/>
            <person name="Cheng J.F."/>
            <person name="Woyke T."/>
            <person name="Pelin A."/>
            <person name="Henrissat B."/>
            <person name="Reynolds N.K."/>
            <person name="Benny G.L."/>
            <person name="Smith M.E."/>
            <person name="James T.Y."/>
            <person name="Grigoriev I.V."/>
        </authorList>
    </citation>
    <scope>NUCLEOTIDE SEQUENCE [LARGE SCALE GENOMIC DNA]</scope>
    <source>
        <strain evidence="3">RSA 468</strain>
    </source>
</reference>
<gene>
    <name evidence="2" type="ORF">BJ085DRAFT_37125</name>
</gene>
<name>A0A4P9ZWD5_9FUNG</name>